<dbReference type="PIRSF" id="PIRSF006250">
    <property type="entry name" value="NadC_ModD"/>
    <property type="match status" value="1"/>
</dbReference>
<accession>F8X231</accession>
<comment type="similarity">
    <text evidence="3 12">Belongs to the NadC/ModD family.</text>
</comment>
<keyword evidence="8 12" id="KW-0808">Transferase</keyword>
<dbReference type="Gene3D" id="3.20.20.70">
    <property type="entry name" value="Aldolase class I"/>
    <property type="match status" value="1"/>
</dbReference>
<dbReference type="GO" id="GO:0004514">
    <property type="term" value="F:nicotinate-nucleotide diphosphorylase (carboxylating) activity"/>
    <property type="evidence" value="ECO:0007669"/>
    <property type="project" value="UniProtKB-EC"/>
</dbReference>
<evidence type="ECO:0000259" key="14">
    <source>
        <dbReference type="Pfam" id="PF01729"/>
    </source>
</evidence>
<dbReference type="PANTHER" id="PTHR32179:SF3">
    <property type="entry name" value="NICOTINATE-NUCLEOTIDE PYROPHOSPHORYLASE [CARBOXYLATING]"/>
    <property type="match status" value="1"/>
</dbReference>
<dbReference type="InterPro" id="IPR002638">
    <property type="entry name" value="Quinolinate_PRibosylTrfase_C"/>
</dbReference>
<evidence type="ECO:0000313" key="17">
    <source>
        <dbReference type="Proteomes" id="UP000006420"/>
    </source>
</evidence>
<protein>
    <recommendedName>
        <fullName evidence="11">Probable nicotinate-nucleotide pyrophosphorylase [carboxylating]</fullName>
        <ecNumber evidence="5">2.4.2.19</ecNumber>
    </recommendedName>
    <alternativeName>
        <fullName evidence="9">Quinolinate phosphoribosyltransferase [decarboxylating]</fullName>
    </alternativeName>
</protein>
<evidence type="ECO:0000256" key="5">
    <source>
        <dbReference type="ARBA" id="ARBA00011944"/>
    </source>
</evidence>
<dbReference type="Pfam" id="PF01729">
    <property type="entry name" value="QRPTase_C"/>
    <property type="match status" value="1"/>
</dbReference>
<evidence type="ECO:0000259" key="15">
    <source>
        <dbReference type="Pfam" id="PF02749"/>
    </source>
</evidence>
<dbReference type="InterPro" id="IPR004393">
    <property type="entry name" value="NadC"/>
</dbReference>
<keyword evidence="6" id="KW-0662">Pyridine nucleotide biosynthesis</keyword>
<comment type="catalytic activity">
    <reaction evidence="10">
        <text>nicotinate beta-D-ribonucleotide + CO2 + diphosphate = quinolinate + 5-phospho-alpha-D-ribose 1-diphosphate + 2 H(+)</text>
        <dbReference type="Rhea" id="RHEA:12733"/>
        <dbReference type="ChEBI" id="CHEBI:15378"/>
        <dbReference type="ChEBI" id="CHEBI:16526"/>
        <dbReference type="ChEBI" id="CHEBI:29959"/>
        <dbReference type="ChEBI" id="CHEBI:33019"/>
        <dbReference type="ChEBI" id="CHEBI:57502"/>
        <dbReference type="ChEBI" id="CHEBI:58017"/>
        <dbReference type="EC" id="2.4.2.19"/>
    </reaction>
</comment>
<dbReference type="FunFam" id="3.20.20.70:FF:000030">
    <property type="entry name" value="Nicotinate-nucleotide pyrophosphorylase, carboxylating"/>
    <property type="match status" value="1"/>
</dbReference>
<gene>
    <name evidence="16" type="ORF">HMPREF9456_02111</name>
</gene>
<dbReference type="Pfam" id="PF02749">
    <property type="entry name" value="QRPTase_N"/>
    <property type="match status" value="1"/>
</dbReference>
<reference evidence="16 17" key="1">
    <citation type="submission" date="2011-04" db="EMBL/GenBank/DDBJ databases">
        <title>The Genome Sequence of Dysgonomonas mossii DSM 22836.</title>
        <authorList>
            <consortium name="The Broad Institute Genome Sequencing Platform"/>
            <person name="Earl A."/>
            <person name="Ward D."/>
            <person name="Feldgarden M."/>
            <person name="Gevers D."/>
            <person name="Pudlo N."/>
            <person name="Martens E."/>
            <person name="Allen-Vercoe E."/>
            <person name="Young S.K."/>
            <person name="Zeng Q."/>
            <person name="Gargeya S."/>
            <person name="Fitzgerald M."/>
            <person name="Haas B."/>
            <person name="Abouelleil A."/>
            <person name="Alvarado L."/>
            <person name="Arachchi H.M."/>
            <person name="Berlin A."/>
            <person name="Brown A."/>
            <person name="Chapman S.B."/>
            <person name="Chen Z."/>
            <person name="Dunbar C."/>
            <person name="Freedman E."/>
            <person name="Gearin G."/>
            <person name="Gellesch M."/>
            <person name="Goldberg J."/>
            <person name="Griggs A."/>
            <person name="Gujja S."/>
            <person name="Heiman D."/>
            <person name="Howarth C."/>
            <person name="Larson L."/>
            <person name="Lui A."/>
            <person name="MacDonald P.J.P."/>
            <person name="Mehta T."/>
            <person name="Montmayeur A."/>
            <person name="Murphy C."/>
            <person name="Neiman D."/>
            <person name="Pearson M."/>
            <person name="Priest M."/>
            <person name="Roberts A."/>
            <person name="Saif S."/>
            <person name="Shea T."/>
            <person name="Shenoy N."/>
            <person name="Sisk P."/>
            <person name="Stolte C."/>
            <person name="Sykes S."/>
            <person name="Yandava C."/>
            <person name="Wortman J."/>
            <person name="Nusbaum C."/>
            <person name="Birren B."/>
        </authorList>
    </citation>
    <scope>NUCLEOTIDE SEQUENCE [LARGE SCALE GENOMIC DNA]</scope>
    <source>
        <strain evidence="16 17">DSM 22836</strain>
    </source>
</reference>
<evidence type="ECO:0000256" key="6">
    <source>
        <dbReference type="ARBA" id="ARBA00022642"/>
    </source>
</evidence>
<evidence type="ECO:0000256" key="3">
    <source>
        <dbReference type="ARBA" id="ARBA00009400"/>
    </source>
</evidence>
<dbReference type="GO" id="GO:0034213">
    <property type="term" value="P:quinolinate catabolic process"/>
    <property type="evidence" value="ECO:0007669"/>
    <property type="project" value="TreeGrafter"/>
</dbReference>
<keyword evidence="17" id="KW-1185">Reference proteome</keyword>
<feature type="binding site" evidence="13">
    <location>
        <position position="203"/>
    </location>
    <ligand>
        <name>substrate</name>
    </ligand>
</feature>
<dbReference type="InterPro" id="IPR013785">
    <property type="entry name" value="Aldolase_TIM"/>
</dbReference>
<evidence type="ECO:0000256" key="7">
    <source>
        <dbReference type="ARBA" id="ARBA00022676"/>
    </source>
</evidence>
<dbReference type="UniPathway" id="UPA00253">
    <property type="reaction ID" value="UER00331"/>
</dbReference>
<dbReference type="NCBIfam" id="TIGR00078">
    <property type="entry name" value="nadC"/>
    <property type="match status" value="1"/>
</dbReference>
<dbReference type="EC" id="2.4.2.19" evidence="5"/>
<evidence type="ECO:0000256" key="13">
    <source>
        <dbReference type="PIRSR" id="PIRSR006250-1"/>
    </source>
</evidence>
<feature type="binding site" evidence="13">
    <location>
        <position position="225"/>
    </location>
    <ligand>
        <name>substrate</name>
    </ligand>
</feature>
<feature type="binding site" evidence="13">
    <location>
        <begin position="248"/>
        <end position="250"/>
    </location>
    <ligand>
        <name>substrate</name>
    </ligand>
</feature>
<evidence type="ECO:0000256" key="10">
    <source>
        <dbReference type="ARBA" id="ARBA00047445"/>
    </source>
</evidence>
<dbReference type="SUPFAM" id="SSF54675">
    <property type="entry name" value="Nicotinate/Quinolinate PRTase N-terminal domain-like"/>
    <property type="match status" value="1"/>
</dbReference>
<dbReference type="Gene3D" id="3.90.1170.20">
    <property type="entry name" value="Quinolinate phosphoribosyl transferase, N-terminal domain"/>
    <property type="match status" value="1"/>
</dbReference>
<dbReference type="Proteomes" id="UP000006420">
    <property type="component" value="Unassembled WGS sequence"/>
</dbReference>
<feature type="domain" description="Quinolinate phosphoribosyl transferase N-terminal" evidence="15">
    <location>
        <begin position="30"/>
        <end position="113"/>
    </location>
</feature>
<dbReference type="AlphaFoldDB" id="F8X231"/>
<dbReference type="STRING" id="742767.HMPREF9456_02111"/>
<proteinExistence type="inferred from homology"/>
<dbReference type="GO" id="GO:0005737">
    <property type="term" value="C:cytoplasm"/>
    <property type="evidence" value="ECO:0007669"/>
    <property type="project" value="TreeGrafter"/>
</dbReference>
<feature type="binding site" evidence="13">
    <location>
        <position position="170"/>
    </location>
    <ligand>
        <name>substrate</name>
    </ligand>
</feature>
<dbReference type="EMBL" id="ADLW01000010">
    <property type="protein sequence ID" value="EGK05847.1"/>
    <property type="molecule type" value="Genomic_DNA"/>
</dbReference>
<dbReference type="GO" id="GO:0009435">
    <property type="term" value="P:NAD+ biosynthetic process"/>
    <property type="evidence" value="ECO:0007669"/>
    <property type="project" value="UniProtKB-UniPathway"/>
</dbReference>
<feature type="domain" description="Quinolinate phosphoribosyl transferase C-terminal" evidence="14">
    <location>
        <begin position="115"/>
        <end position="284"/>
    </location>
</feature>
<dbReference type="OrthoDB" id="9782546at2"/>
<dbReference type="InterPro" id="IPR022412">
    <property type="entry name" value="Quinolinate_PRibosylTrfase_N"/>
</dbReference>
<name>F8X231_9BACT</name>
<dbReference type="SUPFAM" id="SSF51690">
    <property type="entry name" value="Nicotinate/Quinolinate PRTase C-terminal domain-like"/>
    <property type="match status" value="1"/>
</dbReference>
<evidence type="ECO:0000256" key="9">
    <source>
        <dbReference type="ARBA" id="ARBA00033102"/>
    </source>
</evidence>
<dbReference type="eggNOG" id="COG0157">
    <property type="taxonomic scope" value="Bacteria"/>
</dbReference>
<evidence type="ECO:0000256" key="2">
    <source>
        <dbReference type="ARBA" id="ARBA00004893"/>
    </source>
</evidence>
<sequence length="286" mass="31915">MNRPSYVTDSRLYHFIDEAIKEDIGDGDHSTLASVPADLQQRAHLIIKHDCILAGIDLAREIFHYYDKNLKIEILKNDGDQVKEGEIAFIVSGAARSILTMERLVLNCMQRMSGIATYTHRMVELLADTNTRILDTRKTAPMFRMCEKWAVYIGGGQNHRFGLFDMIMLKDNHNDYAGGITKAVEATVKYLKENNKNLRIEVETRNLKEVEEALATGAVDVIMLDNMSLSEMSAAVKLINGRVKVEASGGITEDMVHDIAKTGVDYISSGAIIYSAPNIDLSLKAF</sequence>
<dbReference type="FunFam" id="3.90.1170.20:FF:000001">
    <property type="entry name" value="Nicotinate-nucleotide diphosphorylase (Carboxylating)"/>
    <property type="match status" value="1"/>
</dbReference>
<dbReference type="HOGENOM" id="CLU_039622_0_2_10"/>
<comment type="function">
    <text evidence="1">Involved in the catabolism of quinolinic acid (QA).</text>
</comment>
<evidence type="ECO:0000256" key="8">
    <source>
        <dbReference type="ARBA" id="ARBA00022679"/>
    </source>
</evidence>
<evidence type="ECO:0000256" key="12">
    <source>
        <dbReference type="PIRNR" id="PIRNR006250"/>
    </source>
</evidence>
<feature type="binding site" evidence="13">
    <location>
        <begin position="136"/>
        <end position="138"/>
    </location>
    <ligand>
        <name>substrate</name>
    </ligand>
</feature>
<evidence type="ECO:0000256" key="4">
    <source>
        <dbReference type="ARBA" id="ARBA00011218"/>
    </source>
</evidence>
<dbReference type="GeneID" id="78082741"/>
<dbReference type="PANTHER" id="PTHR32179">
    <property type="entry name" value="NICOTINATE-NUCLEOTIDE PYROPHOSPHORYLASE [CARBOXYLATING]"/>
    <property type="match status" value="1"/>
</dbReference>
<organism evidence="16 17">
    <name type="scientific">Dysgonomonas mossii DSM 22836</name>
    <dbReference type="NCBI Taxonomy" id="742767"/>
    <lineage>
        <taxon>Bacteria</taxon>
        <taxon>Pseudomonadati</taxon>
        <taxon>Bacteroidota</taxon>
        <taxon>Bacteroidia</taxon>
        <taxon>Bacteroidales</taxon>
        <taxon>Dysgonomonadaceae</taxon>
        <taxon>Dysgonomonas</taxon>
    </lineage>
</organism>
<feature type="binding site" evidence="13">
    <location>
        <position position="160"/>
    </location>
    <ligand>
        <name>substrate</name>
    </ligand>
</feature>
<evidence type="ECO:0000313" key="16">
    <source>
        <dbReference type="EMBL" id="EGK05847.1"/>
    </source>
</evidence>
<dbReference type="InterPro" id="IPR037128">
    <property type="entry name" value="Quinolinate_PRibosylTase_N_sf"/>
</dbReference>
<comment type="pathway">
    <text evidence="2">Cofactor biosynthesis; NAD(+) biosynthesis; nicotinate D-ribonucleotide from quinolinate: step 1/1.</text>
</comment>
<feature type="binding site" evidence="13">
    <location>
        <position position="103"/>
    </location>
    <ligand>
        <name>substrate</name>
    </ligand>
</feature>
<comment type="caution">
    <text evidence="16">The sequence shown here is derived from an EMBL/GenBank/DDBJ whole genome shotgun (WGS) entry which is preliminary data.</text>
</comment>
<dbReference type="InterPro" id="IPR027277">
    <property type="entry name" value="NadC/ModD"/>
</dbReference>
<dbReference type="CDD" id="cd01572">
    <property type="entry name" value="QPRTase"/>
    <property type="match status" value="1"/>
</dbReference>
<keyword evidence="7 12" id="KW-0328">Glycosyltransferase</keyword>
<evidence type="ECO:0000256" key="11">
    <source>
        <dbReference type="ARBA" id="ARBA00069173"/>
    </source>
</evidence>
<feature type="binding site" evidence="13">
    <location>
        <begin position="269"/>
        <end position="271"/>
    </location>
    <ligand>
        <name>substrate</name>
    </ligand>
</feature>
<comment type="subunit">
    <text evidence="4">Hexamer formed by 3 homodimers.</text>
</comment>
<evidence type="ECO:0000256" key="1">
    <source>
        <dbReference type="ARBA" id="ARBA00003237"/>
    </source>
</evidence>
<dbReference type="RefSeq" id="WP_006843481.1">
    <property type="nucleotide sequence ID" value="NZ_AQWJ01000005.1"/>
</dbReference>
<dbReference type="InterPro" id="IPR036068">
    <property type="entry name" value="Nicotinate_pribotase-like_C"/>
</dbReference>